<dbReference type="Proteomes" id="UP000094291">
    <property type="component" value="Unassembled WGS sequence"/>
</dbReference>
<dbReference type="AlphaFoldDB" id="A0A1E2VD36"/>
<accession>A0A1E2VD36</accession>
<dbReference type="EMBL" id="MDTQ01000001">
    <property type="protein sequence ID" value="ODC04891.1"/>
    <property type="molecule type" value="Genomic_DNA"/>
</dbReference>
<keyword evidence="2" id="KW-1185">Reference proteome</keyword>
<reference evidence="1 2" key="1">
    <citation type="submission" date="2016-08" db="EMBL/GenBank/DDBJ databases">
        <authorList>
            <person name="Seilhamer J.J."/>
        </authorList>
    </citation>
    <scope>NUCLEOTIDE SEQUENCE [LARGE SCALE GENOMIC DNA]</scope>
    <source>
        <strain evidence="1 2">PH27A</strain>
    </source>
</reference>
<organism evidence="1 2">
    <name type="scientific">Terasakiispira papahanaumokuakeensis</name>
    <dbReference type="NCBI Taxonomy" id="197479"/>
    <lineage>
        <taxon>Bacteria</taxon>
        <taxon>Pseudomonadati</taxon>
        <taxon>Pseudomonadota</taxon>
        <taxon>Gammaproteobacteria</taxon>
        <taxon>Oceanospirillales</taxon>
        <taxon>Terasakiispira</taxon>
    </lineage>
</organism>
<protein>
    <submittedName>
        <fullName evidence="1">Uncharacterized protein</fullName>
    </submittedName>
</protein>
<evidence type="ECO:0000313" key="1">
    <source>
        <dbReference type="EMBL" id="ODC04891.1"/>
    </source>
</evidence>
<dbReference type="Gene3D" id="2.30.30.830">
    <property type="match status" value="1"/>
</dbReference>
<dbReference type="STRING" id="197479.BFW38_16495"/>
<comment type="caution">
    <text evidence="1">The sequence shown here is derived from an EMBL/GenBank/DDBJ whole genome shotgun (WGS) entry which is preliminary data.</text>
</comment>
<evidence type="ECO:0000313" key="2">
    <source>
        <dbReference type="Proteomes" id="UP000094291"/>
    </source>
</evidence>
<gene>
    <name evidence="1" type="ORF">BFW38_16495</name>
</gene>
<proteinExistence type="predicted"/>
<dbReference type="OrthoDB" id="7014409at2"/>
<sequence>MARLYPRLRGLLWLLIAWLSAHVIADIAHLMSEPTQPVHVIERPFTTESMPPVAFAFWSESKQAPRQQLPLTQLPLTLQGMVQAPQLNQSLVVLSTPEGQITAMTGDLLMPQVTLEDITSQGLILNHQNQQERLPWPETMTQTEPTL</sequence>
<name>A0A1E2VD36_9GAMM</name>